<dbReference type="InterPro" id="IPR019405">
    <property type="entry name" value="Lactonase_7-beta_prop"/>
</dbReference>
<dbReference type="InterPro" id="IPR011048">
    <property type="entry name" value="Haem_d1_sf"/>
</dbReference>
<dbReference type="PANTHER" id="PTHR30344">
    <property type="entry name" value="6-PHOSPHOGLUCONOLACTONASE-RELATED"/>
    <property type="match status" value="1"/>
</dbReference>
<keyword evidence="3" id="KW-1185">Reference proteome</keyword>
<comment type="similarity">
    <text evidence="1">Belongs to the cycloisomerase 2 family.</text>
</comment>
<dbReference type="EMBL" id="JBHTBE010000002">
    <property type="protein sequence ID" value="MFC7269427.1"/>
    <property type="molecule type" value="Genomic_DNA"/>
</dbReference>
<dbReference type="PANTHER" id="PTHR30344:SF1">
    <property type="entry name" value="6-PHOSPHOGLUCONOLACTONASE"/>
    <property type="match status" value="1"/>
</dbReference>
<dbReference type="Gene3D" id="2.130.10.10">
    <property type="entry name" value="YVTN repeat-like/Quinoprotein amine dehydrogenase"/>
    <property type="match status" value="1"/>
</dbReference>
<sequence length="341" mass="35185">MSASLVFVANAGDGTISTFRFTGDALELLSTTEGLTGCSTFVVDGERDLVYAAVKGAPAGIVTLALDRETGALTEVARRDLDGGGLNYIALTRGGTALLGASYGGGYGIIAPIDGSRIGADVSRISYPNLHSVLPSADGRFAYFVSLGADLVAQYAIADDLLLTPLAEPTVAASAGSGPRHLVLSAAQDAVYVLTEFSAEVLHFARDLDTGMLSLQGATAAFDAAAGLGRSRFGADPRAEHLIWGADLHFGADGQTLWASERTESTLGAVTVGAGGTLTPPARFTVTEPQPRGFALTPDGSRLVAAGERSTTVSLYAVEGDRLDLLQQAETGWGANWVRFA</sequence>
<organism evidence="2 3">
    <name type="scientific">Microbacterium fluvii</name>
    <dbReference type="NCBI Taxonomy" id="415215"/>
    <lineage>
        <taxon>Bacteria</taxon>
        <taxon>Bacillati</taxon>
        <taxon>Actinomycetota</taxon>
        <taxon>Actinomycetes</taxon>
        <taxon>Micrococcales</taxon>
        <taxon>Microbacteriaceae</taxon>
        <taxon>Microbacterium</taxon>
    </lineage>
</organism>
<reference evidence="3" key="1">
    <citation type="journal article" date="2019" name="Int. J. Syst. Evol. Microbiol.">
        <title>The Global Catalogue of Microorganisms (GCM) 10K type strain sequencing project: providing services to taxonomists for standard genome sequencing and annotation.</title>
        <authorList>
            <consortium name="The Broad Institute Genomics Platform"/>
            <consortium name="The Broad Institute Genome Sequencing Center for Infectious Disease"/>
            <person name="Wu L."/>
            <person name="Ma J."/>
        </authorList>
    </citation>
    <scope>NUCLEOTIDE SEQUENCE [LARGE SCALE GENOMIC DNA]</scope>
    <source>
        <strain evidence="3">CGMCC 1.15772</strain>
    </source>
</reference>
<accession>A0ABW2HDY4</accession>
<proteinExistence type="inferred from homology"/>
<dbReference type="Pfam" id="PF10282">
    <property type="entry name" value="Lactonase"/>
    <property type="match status" value="1"/>
</dbReference>
<gene>
    <name evidence="2" type="ORF">ACFQRL_10685</name>
</gene>
<evidence type="ECO:0000313" key="2">
    <source>
        <dbReference type="EMBL" id="MFC7269427.1"/>
    </source>
</evidence>
<dbReference type="RefSeq" id="WP_262874342.1">
    <property type="nucleotide sequence ID" value="NZ_BAABKW010000004.1"/>
</dbReference>
<evidence type="ECO:0000256" key="1">
    <source>
        <dbReference type="ARBA" id="ARBA00005564"/>
    </source>
</evidence>
<protein>
    <submittedName>
        <fullName evidence="2">Lactonase family protein</fullName>
    </submittedName>
</protein>
<dbReference type="InterPro" id="IPR015943">
    <property type="entry name" value="WD40/YVTN_repeat-like_dom_sf"/>
</dbReference>
<dbReference type="SUPFAM" id="SSF51004">
    <property type="entry name" value="C-terminal (heme d1) domain of cytochrome cd1-nitrite reductase"/>
    <property type="match status" value="1"/>
</dbReference>
<evidence type="ECO:0000313" key="3">
    <source>
        <dbReference type="Proteomes" id="UP001596507"/>
    </source>
</evidence>
<dbReference type="Proteomes" id="UP001596507">
    <property type="component" value="Unassembled WGS sequence"/>
</dbReference>
<comment type="caution">
    <text evidence="2">The sequence shown here is derived from an EMBL/GenBank/DDBJ whole genome shotgun (WGS) entry which is preliminary data.</text>
</comment>
<name>A0ABW2HDY4_9MICO</name>
<dbReference type="InterPro" id="IPR050282">
    <property type="entry name" value="Cycloisomerase_2"/>
</dbReference>